<dbReference type="InterPro" id="IPR006935">
    <property type="entry name" value="Helicase/UvrB_N"/>
</dbReference>
<feature type="region of interest" description="Disordered" evidence="1">
    <location>
        <begin position="471"/>
        <end position="495"/>
    </location>
</feature>
<dbReference type="GO" id="GO:0016787">
    <property type="term" value="F:hydrolase activity"/>
    <property type="evidence" value="ECO:0007669"/>
    <property type="project" value="InterPro"/>
</dbReference>
<accession>A0AAW6EK68</accession>
<reference evidence="4" key="1">
    <citation type="submission" date="2023-01" db="EMBL/GenBank/DDBJ databases">
        <title>Human gut microbiome strain richness.</title>
        <authorList>
            <person name="Chen-Liaw A."/>
        </authorList>
    </citation>
    <scope>NUCLEOTIDE SEQUENCE</scope>
    <source>
        <strain evidence="4">D43st1_D9_D43t1_170807</strain>
        <strain evidence="3">D59st1_B8_D59t2_181005</strain>
    </source>
</reference>
<dbReference type="EMBL" id="JAQMLU010000009">
    <property type="protein sequence ID" value="MDB8750164.1"/>
    <property type="molecule type" value="Genomic_DNA"/>
</dbReference>
<dbReference type="GO" id="GO:0003677">
    <property type="term" value="F:DNA binding"/>
    <property type="evidence" value="ECO:0007669"/>
    <property type="project" value="InterPro"/>
</dbReference>
<evidence type="ECO:0000259" key="2">
    <source>
        <dbReference type="Pfam" id="PF04851"/>
    </source>
</evidence>
<dbReference type="InterPro" id="IPR027417">
    <property type="entry name" value="P-loop_NTPase"/>
</dbReference>
<dbReference type="GO" id="GO:0005829">
    <property type="term" value="C:cytosol"/>
    <property type="evidence" value="ECO:0007669"/>
    <property type="project" value="TreeGrafter"/>
</dbReference>
<evidence type="ECO:0000313" key="4">
    <source>
        <dbReference type="EMBL" id="MDB8750164.1"/>
    </source>
</evidence>
<dbReference type="AlphaFoldDB" id="A0AAW6EK68"/>
<keyword evidence="4" id="KW-0547">Nucleotide-binding</keyword>
<proteinExistence type="predicted"/>
<dbReference type="EMBL" id="JAQMLS010000002">
    <property type="protein sequence ID" value="MDB8741165.1"/>
    <property type="molecule type" value="Genomic_DNA"/>
</dbReference>
<evidence type="ECO:0000313" key="3">
    <source>
        <dbReference type="EMBL" id="MDB8741165.1"/>
    </source>
</evidence>
<comment type="caution">
    <text evidence="4">The sequence shown here is derived from an EMBL/GenBank/DDBJ whole genome shotgun (WGS) entry which is preliminary data.</text>
</comment>
<gene>
    <name evidence="3" type="ORF">PNV70_03670</name>
    <name evidence="4" type="ORF">PNW00_06845</name>
</gene>
<dbReference type="RefSeq" id="WP_195221111.1">
    <property type="nucleotide sequence ID" value="NZ_CAKVTF010000009.1"/>
</dbReference>
<dbReference type="SUPFAM" id="SSF52540">
    <property type="entry name" value="P-loop containing nucleoside triphosphate hydrolases"/>
    <property type="match status" value="2"/>
</dbReference>
<dbReference type="Proteomes" id="UP001213042">
    <property type="component" value="Unassembled WGS sequence"/>
</dbReference>
<evidence type="ECO:0000256" key="1">
    <source>
        <dbReference type="SAM" id="MobiDB-lite"/>
    </source>
</evidence>
<dbReference type="Proteomes" id="UP001211421">
    <property type="component" value="Unassembled WGS sequence"/>
</dbReference>
<dbReference type="Gene3D" id="3.40.50.300">
    <property type="entry name" value="P-loop containing nucleotide triphosphate hydrolases"/>
    <property type="match status" value="2"/>
</dbReference>
<dbReference type="GO" id="GO:0004386">
    <property type="term" value="F:helicase activity"/>
    <property type="evidence" value="ECO:0007669"/>
    <property type="project" value="UniProtKB-KW"/>
</dbReference>
<keyword evidence="4" id="KW-0378">Hydrolase</keyword>
<dbReference type="PANTHER" id="PTHR47396">
    <property type="entry name" value="TYPE I RESTRICTION ENZYME ECOKI R PROTEIN"/>
    <property type="match status" value="1"/>
</dbReference>
<name>A0AAW6EK68_9FIRM</name>
<dbReference type="CDD" id="cd18785">
    <property type="entry name" value="SF2_C"/>
    <property type="match status" value="1"/>
</dbReference>
<organism evidence="4 5">
    <name type="scientific">Ruminococcus bicirculans</name>
    <name type="common">ex Wegman et al. 2014</name>
    <dbReference type="NCBI Taxonomy" id="1160721"/>
    <lineage>
        <taxon>Bacteria</taxon>
        <taxon>Bacillati</taxon>
        <taxon>Bacillota</taxon>
        <taxon>Clostridia</taxon>
        <taxon>Eubacteriales</taxon>
        <taxon>Oscillospiraceae</taxon>
        <taxon>Ruminococcus</taxon>
    </lineage>
</organism>
<dbReference type="GO" id="GO:0005524">
    <property type="term" value="F:ATP binding"/>
    <property type="evidence" value="ECO:0007669"/>
    <property type="project" value="InterPro"/>
</dbReference>
<dbReference type="InterPro" id="IPR050742">
    <property type="entry name" value="Helicase_Restrict-Modif_Enz"/>
</dbReference>
<feature type="domain" description="Helicase/UvrB N-terminal" evidence="2">
    <location>
        <begin position="1"/>
        <end position="249"/>
    </location>
</feature>
<sequence length="875" mass="98977">MELNSYQREVMGNLSAYLSALNETGDLNKAWQKYWSDQDVAVGLGTGSVPGYRNSIKGVPHVCMKVPTGGGKTFMACAAVRRIFDALPQGKPKMVVWLVPSDPILVQTTTNLMNPDHPYTRRLNADFGGRVGVFTKEMLLNGQNFTPDTVHEQLTVCILSYGSLRIDSKKKDVRKVYQENGNLKNFADYFKDESELLEDTPDTALIQALRHLSPVVIVDESHNAGSDLSVAMLNNLNPSFVLDLTATPRNNSNIISYVDARKLKTENMVKLPVIVYNRTSRDSVIDDAIHLRGIIEQQAIEEEERTGKYIRPIVLFQAQPKNNNDNDTFDKVKEILLGRGIPTEQIAIKTSKVNDLGKTNLMSRDCPIRYIITVNALKEGWDCPFAYILASLANKTSKVDVEQILGRILRQPYARKHGAKLLNSSFVLTCSNAFHDTLDSIVAGLNNAGFSRKDYRTADTLPIIETETTVPEPQPEQTTMQFAPEPKPEAETEDDFSDIHTPVEPAPYSETVKTAPPSVEEMISQAEETAEQYEEETKQESVWIGGELGDMLKQYRIQEQFTEQVQELKIPQFCIESVPDLFGGNTALLTKESLMKGFSLSEQDASVTFSLSTGEMFEIDVESQGEAVPKYKKLSSLEDEYMRKLLAKLAPEEKIERCTKQICHEINRDNAFSTSEVENYVRRIIANMTEDELAALETSYITYATRIKEKIKTLREAYMQERFYDLIERDRVFTEGTYAFPMVITPSESTDKVPKSLYEAEWDKMNGFERRTLDVIAGCDGVLWWHRIIEKKGFHINGFINHYPDFIVMMKSGKIVLVEAKGDDRDNGDSRTKLKLGQTWAAQAGRKFKYFMTFDHNSIEGAYNLEDFAEVLRDL</sequence>
<evidence type="ECO:0000313" key="5">
    <source>
        <dbReference type="Proteomes" id="UP001213042"/>
    </source>
</evidence>
<protein>
    <submittedName>
        <fullName evidence="4">DEAD/DEAH box helicase family protein</fullName>
    </submittedName>
</protein>
<keyword evidence="4" id="KW-0347">Helicase</keyword>
<dbReference type="PANTHER" id="PTHR47396:SF1">
    <property type="entry name" value="ATP-DEPENDENT HELICASE IRC3-RELATED"/>
    <property type="match status" value="1"/>
</dbReference>
<dbReference type="Pfam" id="PF04851">
    <property type="entry name" value="ResIII"/>
    <property type="match status" value="1"/>
</dbReference>
<keyword evidence="4" id="KW-0067">ATP-binding</keyword>